<proteinExistence type="predicted"/>
<dbReference type="STRING" id="1246626.BleG1_1106"/>
<protein>
    <recommendedName>
        <fullName evidence="4">BshB3 potential contributor to bacillithiol synthesis</fullName>
    </recommendedName>
</protein>
<evidence type="ECO:0008006" key="4">
    <source>
        <dbReference type="Google" id="ProtNLM"/>
    </source>
</evidence>
<dbReference type="Proteomes" id="UP000027142">
    <property type="component" value="Chromosome"/>
</dbReference>
<dbReference type="RefSeq" id="WP_038478136.1">
    <property type="nucleotide sequence ID" value="NZ_CP003923.1"/>
</dbReference>
<dbReference type="OrthoDB" id="2939310at2"/>
<gene>
    <name evidence="2" type="ORF">BleG1_1106</name>
</gene>
<dbReference type="EMBL" id="CP003923">
    <property type="protein sequence ID" value="AIC93709.1"/>
    <property type="molecule type" value="Genomic_DNA"/>
</dbReference>
<accession>A0A060M0U4</accession>
<dbReference type="eggNOG" id="ENOG5030EET">
    <property type="taxonomic scope" value="Bacteria"/>
</dbReference>
<evidence type="ECO:0000313" key="2">
    <source>
        <dbReference type="EMBL" id="AIC93709.1"/>
    </source>
</evidence>
<dbReference type="KEGG" id="ble:BleG1_1106"/>
<evidence type="ECO:0000256" key="1">
    <source>
        <dbReference type="SAM" id="Phobius"/>
    </source>
</evidence>
<keyword evidence="1" id="KW-0812">Transmembrane</keyword>
<dbReference type="AlphaFoldDB" id="A0A060M0U4"/>
<keyword evidence="3" id="KW-1185">Reference proteome</keyword>
<organism evidence="2 3">
    <name type="scientific">Shouchella lehensis G1</name>
    <dbReference type="NCBI Taxonomy" id="1246626"/>
    <lineage>
        <taxon>Bacteria</taxon>
        <taxon>Bacillati</taxon>
        <taxon>Bacillota</taxon>
        <taxon>Bacilli</taxon>
        <taxon>Bacillales</taxon>
        <taxon>Bacillaceae</taxon>
        <taxon>Shouchella</taxon>
    </lineage>
</organism>
<dbReference type="PATRIC" id="fig|1246626.3.peg.1109"/>
<keyword evidence="1" id="KW-0472">Membrane</keyword>
<evidence type="ECO:0000313" key="3">
    <source>
        <dbReference type="Proteomes" id="UP000027142"/>
    </source>
</evidence>
<reference evidence="2 3" key="1">
    <citation type="journal article" date="2014" name="Gene">
        <title>A comparative genomic analysis of the alkalitolerant soil bacterium Bacillus lehensis G1.</title>
        <authorList>
            <person name="Noor Y.M."/>
            <person name="Samsulrizal N.H."/>
            <person name="Jema'on N.A."/>
            <person name="Low K.O."/>
            <person name="Ramli A.N."/>
            <person name="Alias N.I."/>
            <person name="Damis S.I."/>
            <person name="Fuzi S.F."/>
            <person name="Isa M.N."/>
            <person name="Murad A.M."/>
            <person name="Raih M.F."/>
            <person name="Bakar F.D."/>
            <person name="Najimudin N."/>
            <person name="Mahadi N.M."/>
            <person name="Illias R.M."/>
        </authorList>
    </citation>
    <scope>NUCLEOTIDE SEQUENCE [LARGE SCALE GENOMIC DNA]</scope>
    <source>
        <strain evidence="2 3">G1</strain>
    </source>
</reference>
<sequence length="61" mass="6770">MLPVFLIAACICIAGLVLTLVSMNRTDTSYSSERSIKTFSWLYFLLVPIALAFVVLLAFLL</sequence>
<name>A0A060M0U4_9BACI</name>
<dbReference type="HOGENOM" id="CLU_2912847_0_0_9"/>
<keyword evidence="1" id="KW-1133">Transmembrane helix</keyword>
<feature type="transmembrane region" description="Helical" evidence="1">
    <location>
        <begin position="39"/>
        <end position="60"/>
    </location>
</feature>